<dbReference type="PANTHER" id="PTHR23079:SF14">
    <property type="entry name" value="RNA-DEPENDENT RNA POLYMERASE"/>
    <property type="match status" value="1"/>
</dbReference>
<sequence>MASTSSKTSFGSPLNATFHNNGSVISLESSSSEGEDTHDNLETQKITTKDVREVKGIAVLKPQRRYDVDCDHQSQSHRSLLPLKLPDVFCSPALSRVATPRDDGQRVAIKSRKSDLVPKLESSYVDRIVPALPLDTQLPSPERPYQSSTIISPSNSNTTHSVLPSCLPSVDAANVASPPHTPFIDGRLPSSLNVICHCEGVQQSMEHLGVSWGVQYELARGVLAKKWTWADVTDSVLARLQGSNAKAAPRVHSVMSEAVGLRKTVHRTGSGVTNLTLWEEYDREQDAILERRSRGLGLKGEWKGVPDWYGGRIQQVVRLSRSDGTFSYRLDLATMHRSNRFARFLGSRRILQVKLSKDLRYAKNSSILEHLSRRFLLCGRVFMPFASKEGSMYMMEVNQDIDRSPDHSQGDDTRMSLVDFVGWHNPLLLNQNQVRVQLVWFSHVIILNCCLQPFNKWSTRFDLGLSASVPVLEFEPQNINFIPDIEATHEQEGKTPPEKILTDGCGFINGAALTLIARRLCLPSRPTAVQGRVAGSKGLWILHPKHRSAMEPPRIWIRNSQKKICLRTLGEDRAQLIFDLVAQSNNIIFPSRLNHQLTVNLSENGVDDRVFKELLHERLTEIFTSLTRWEGAAAMPLLWSTVNNLGGVARTRLQRVTGGLSRAIGLARRFEMDRENNEDDSEEEGSGFDADFRSLHQTVLELIQSGFNPRSSAYLHEEMRSLVKQAMDGYLKKYHLEVPQSAEAFIVPDPFGVLEEGQVHFRSSQELKDPLTETNVYSILGPVLVSRNPTMLASDIQKVEAIEHEQLVDYVNVVVFSTKGSRSLASLLAGGDYDGDTVMVNWNPSIVEQFQQPKVVDMPGGFQMNNFEEHVESVKSFCDRLSHSAPDKAPELFSREILNSSADSKVGKYSRFHQFAVYTMGYSDSNTVRLAYMFMTCLDSRKTGYRVQEKVFEQDSRRYGWGLPDCLRIDEERDVGSLNPPIRRREKLGPFVLDALQEYGQELADNYLRKYEELRRQPGVAAQFSAEDCHLLTPYKRVSELLTQLSGENANDFVEKSCRELGVVEEHVKAMKLEWPTACFTPKAPAKKKNQKPAQNSGVVALQQNLSWDSTCRAIVFRRRLGNSCLIRLFALQAREPKVCLRDGFW</sequence>
<feature type="compositionally biased region" description="Low complexity" evidence="2">
    <location>
        <begin position="147"/>
        <end position="156"/>
    </location>
</feature>
<evidence type="ECO:0000313" key="4">
    <source>
        <dbReference type="EMBL" id="KAI0307660.1"/>
    </source>
</evidence>
<feature type="domain" description="RDRP core" evidence="3">
    <location>
        <begin position="329"/>
        <end position="954"/>
    </location>
</feature>
<keyword evidence="1" id="KW-0548">Nucleotidyltransferase</keyword>
<comment type="catalytic activity">
    <reaction evidence="1">
        <text>RNA(n) + a ribonucleoside 5'-triphosphate = RNA(n+1) + diphosphate</text>
        <dbReference type="Rhea" id="RHEA:21248"/>
        <dbReference type="Rhea" id="RHEA-COMP:14527"/>
        <dbReference type="Rhea" id="RHEA-COMP:17342"/>
        <dbReference type="ChEBI" id="CHEBI:33019"/>
        <dbReference type="ChEBI" id="CHEBI:61557"/>
        <dbReference type="ChEBI" id="CHEBI:140395"/>
        <dbReference type="EC" id="2.7.7.48"/>
    </reaction>
</comment>
<dbReference type="Pfam" id="PF05183">
    <property type="entry name" value="RdRP"/>
    <property type="match status" value="1"/>
</dbReference>
<keyword evidence="1" id="KW-0696">RNA-directed RNA polymerase</keyword>
<proteinExistence type="inferred from homology"/>
<gene>
    <name evidence="4" type="ORF">B0F90DRAFT_1944755</name>
</gene>
<dbReference type="PANTHER" id="PTHR23079">
    <property type="entry name" value="RNA-DEPENDENT RNA POLYMERASE"/>
    <property type="match status" value="1"/>
</dbReference>
<organism evidence="4 5">
    <name type="scientific">Multifurca ochricompacta</name>
    <dbReference type="NCBI Taxonomy" id="376703"/>
    <lineage>
        <taxon>Eukaryota</taxon>
        <taxon>Fungi</taxon>
        <taxon>Dikarya</taxon>
        <taxon>Basidiomycota</taxon>
        <taxon>Agaricomycotina</taxon>
        <taxon>Agaricomycetes</taxon>
        <taxon>Russulales</taxon>
        <taxon>Russulaceae</taxon>
        <taxon>Multifurca</taxon>
    </lineage>
</organism>
<dbReference type="EMBL" id="WTXG01000001">
    <property type="protein sequence ID" value="KAI0307660.1"/>
    <property type="molecule type" value="Genomic_DNA"/>
</dbReference>
<reference evidence="4" key="1">
    <citation type="journal article" date="2022" name="New Phytol.">
        <title>Evolutionary transition to the ectomycorrhizal habit in the genomes of a hyperdiverse lineage of mushroom-forming fungi.</title>
        <authorList>
            <person name="Looney B."/>
            <person name="Miyauchi S."/>
            <person name="Morin E."/>
            <person name="Drula E."/>
            <person name="Courty P.E."/>
            <person name="Kohler A."/>
            <person name="Kuo A."/>
            <person name="LaButti K."/>
            <person name="Pangilinan J."/>
            <person name="Lipzen A."/>
            <person name="Riley R."/>
            <person name="Andreopoulos W."/>
            <person name="He G."/>
            <person name="Johnson J."/>
            <person name="Nolan M."/>
            <person name="Tritt A."/>
            <person name="Barry K.W."/>
            <person name="Grigoriev I.V."/>
            <person name="Nagy L.G."/>
            <person name="Hibbett D."/>
            <person name="Henrissat B."/>
            <person name="Matheny P.B."/>
            <person name="Labbe J."/>
            <person name="Martin F.M."/>
        </authorList>
    </citation>
    <scope>NUCLEOTIDE SEQUENCE</scope>
    <source>
        <strain evidence="4">BPL690</strain>
    </source>
</reference>
<keyword evidence="1" id="KW-0808">Transferase</keyword>
<feature type="region of interest" description="Disordered" evidence="2">
    <location>
        <begin position="135"/>
        <end position="156"/>
    </location>
</feature>
<keyword evidence="1" id="KW-0694">RNA-binding</keyword>
<dbReference type="InterPro" id="IPR007855">
    <property type="entry name" value="RDRP"/>
</dbReference>
<dbReference type="Proteomes" id="UP001203297">
    <property type="component" value="Unassembled WGS sequence"/>
</dbReference>
<evidence type="ECO:0000259" key="3">
    <source>
        <dbReference type="Pfam" id="PF05183"/>
    </source>
</evidence>
<dbReference type="GO" id="GO:0003723">
    <property type="term" value="F:RNA binding"/>
    <property type="evidence" value="ECO:0007669"/>
    <property type="project" value="UniProtKB-KW"/>
</dbReference>
<evidence type="ECO:0000313" key="5">
    <source>
        <dbReference type="Proteomes" id="UP001203297"/>
    </source>
</evidence>
<dbReference type="EC" id="2.7.7.48" evidence="1"/>
<comment type="similarity">
    <text evidence="1">Belongs to the RdRP family.</text>
</comment>
<protein>
    <recommendedName>
        <fullName evidence="1">RNA-dependent RNA polymerase</fullName>
        <ecNumber evidence="1">2.7.7.48</ecNumber>
    </recommendedName>
</protein>
<evidence type="ECO:0000256" key="2">
    <source>
        <dbReference type="SAM" id="MobiDB-lite"/>
    </source>
</evidence>
<dbReference type="InterPro" id="IPR057596">
    <property type="entry name" value="RDRP_core"/>
</dbReference>
<accession>A0AAD4MCS1</accession>
<evidence type="ECO:0000256" key="1">
    <source>
        <dbReference type="RuleBase" id="RU363098"/>
    </source>
</evidence>
<dbReference type="GO" id="GO:0031380">
    <property type="term" value="C:nuclear RNA-directed RNA polymerase complex"/>
    <property type="evidence" value="ECO:0007669"/>
    <property type="project" value="TreeGrafter"/>
</dbReference>
<dbReference type="AlphaFoldDB" id="A0AAD4MCS1"/>
<comment type="caution">
    <text evidence="4">The sequence shown here is derived from an EMBL/GenBank/DDBJ whole genome shotgun (WGS) entry which is preliminary data.</text>
</comment>
<name>A0AAD4MCS1_9AGAM</name>
<keyword evidence="5" id="KW-1185">Reference proteome</keyword>
<dbReference type="GO" id="GO:0030422">
    <property type="term" value="P:siRNA processing"/>
    <property type="evidence" value="ECO:0007669"/>
    <property type="project" value="TreeGrafter"/>
</dbReference>
<dbReference type="GO" id="GO:0003968">
    <property type="term" value="F:RNA-directed RNA polymerase activity"/>
    <property type="evidence" value="ECO:0007669"/>
    <property type="project" value="UniProtKB-KW"/>
</dbReference>